<dbReference type="Gene3D" id="1.25.40.90">
    <property type="match status" value="1"/>
</dbReference>
<reference evidence="3" key="4">
    <citation type="submission" date="2019-03" db="UniProtKB">
        <authorList>
            <consortium name="EnsemblPlants"/>
        </authorList>
    </citation>
    <scope>IDENTIFICATION</scope>
</reference>
<name>A0A453A865_AEGTS</name>
<dbReference type="CDD" id="cd03561">
    <property type="entry name" value="VHS"/>
    <property type="match status" value="1"/>
</dbReference>
<reference evidence="3" key="5">
    <citation type="journal article" date="2021" name="G3 (Bethesda)">
        <title>Aegilops tauschii genome assembly Aet v5.0 features greater sequence contiguity and improved annotation.</title>
        <authorList>
            <person name="Wang L."/>
            <person name="Zhu T."/>
            <person name="Rodriguez J.C."/>
            <person name="Deal K.R."/>
            <person name="Dubcovsky J."/>
            <person name="McGuire P.E."/>
            <person name="Lux T."/>
            <person name="Spannagl M."/>
            <person name="Mayer K.F.X."/>
            <person name="Baldrich P."/>
            <person name="Meyers B.C."/>
            <person name="Huo N."/>
            <person name="Gu Y.Q."/>
            <person name="Zhou H."/>
            <person name="Devos K.M."/>
            <person name="Bennetzen J.L."/>
            <person name="Unver T."/>
            <person name="Budak H."/>
            <person name="Gulick P.J."/>
            <person name="Galiba G."/>
            <person name="Kalapos B."/>
            <person name="Nelson D.R."/>
            <person name="Li P."/>
            <person name="You F.M."/>
            <person name="Luo M.C."/>
            <person name="Dvorak J."/>
        </authorList>
    </citation>
    <scope>NUCLEOTIDE SEQUENCE [LARGE SCALE GENOMIC DNA]</scope>
    <source>
        <strain evidence="3">cv. AL8/78</strain>
    </source>
</reference>
<proteinExistence type="inferred from homology"/>
<sequence>MELVKKRLVLKDARVQFLSVFLLEIVAKNYEKVFSEVAAERVLDEMVRLVDDPQTVVNNRNKVLMLIEAWGASGEELRYLLVYEET</sequence>
<dbReference type="GO" id="GO:0035091">
    <property type="term" value="F:phosphatidylinositol binding"/>
    <property type="evidence" value="ECO:0007669"/>
    <property type="project" value="InterPro"/>
</dbReference>
<dbReference type="InterPro" id="IPR002014">
    <property type="entry name" value="VHS_dom"/>
</dbReference>
<comment type="similarity">
    <text evidence="1">Belongs to the TOM1 family.</text>
</comment>
<reference evidence="3" key="3">
    <citation type="journal article" date="2017" name="Nature">
        <title>Genome sequence of the progenitor of the wheat D genome Aegilops tauschii.</title>
        <authorList>
            <person name="Luo M.C."/>
            <person name="Gu Y.Q."/>
            <person name="Puiu D."/>
            <person name="Wang H."/>
            <person name="Twardziok S.O."/>
            <person name="Deal K.R."/>
            <person name="Huo N."/>
            <person name="Zhu T."/>
            <person name="Wang L."/>
            <person name="Wang Y."/>
            <person name="McGuire P.E."/>
            <person name="Liu S."/>
            <person name="Long H."/>
            <person name="Ramasamy R.K."/>
            <person name="Rodriguez J.C."/>
            <person name="Van S.L."/>
            <person name="Yuan L."/>
            <person name="Wang Z."/>
            <person name="Xia Z."/>
            <person name="Xiao L."/>
            <person name="Anderson O.D."/>
            <person name="Ouyang S."/>
            <person name="Liang Y."/>
            <person name="Zimin A.V."/>
            <person name="Pertea G."/>
            <person name="Qi P."/>
            <person name="Bennetzen J.L."/>
            <person name="Dai X."/>
            <person name="Dawson M.W."/>
            <person name="Muller H.G."/>
            <person name="Kugler K."/>
            <person name="Rivarola-Duarte L."/>
            <person name="Spannagl M."/>
            <person name="Mayer K.F.X."/>
            <person name="Lu F.H."/>
            <person name="Bevan M.W."/>
            <person name="Leroy P."/>
            <person name="Li P."/>
            <person name="You F.M."/>
            <person name="Sun Q."/>
            <person name="Liu Z."/>
            <person name="Lyons E."/>
            <person name="Wicker T."/>
            <person name="Salzberg S.L."/>
            <person name="Devos K.M."/>
            <person name="Dvorak J."/>
        </authorList>
    </citation>
    <scope>NUCLEOTIDE SEQUENCE [LARGE SCALE GENOMIC DNA]</scope>
    <source>
        <strain evidence="3">cv. AL8/78</strain>
    </source>
</reference>
<dbReference type="GO" id="GO:0043328">
    <property type="term" value="P:protein transport to vacuole involved in ubiquitin-dependent protein catabolic process via the multivesicular body sorting pathway"/>
    <property type="evidence" value="ECO:0007669"/>
    <property type="project" value="InterPro"/>
</dbReference>
<evidence type="ECO:0000259" key="2">
    <source>
        <dbReference type="PROSITE" id="PS50179"/>
    </source>
</evidence>
<dbReference type="PROSITE" id="PS50179">
    <property type="entry name" value="VHS"/>
    <property type="match status" value="1"/>
</dbReference>
<evidence type="ECO:0000313" key="4">
    <source>
        <dbReference type="Proteomes" id="UP000015105"/>
    </source>
</evidence>
<dbReference type="Proteomes" id="UP000015105">
    <property type="component" value="Chromosome 2D"/>
</dbReference>
<evidence type="ECO:0000256" key="1">
    <source>
        <dbReference type="ARBA" id="ARBA00007708"/>
    </source>
</evidence>
<dbReference type="EnsemblPlants" id="AET2Gv20022000.11">
    <property type="protein sequence ID" value="AET2Gv20022000.11"/>
    <property type="gene ID" value="AET2Gv20022000"/>
</dbReference>
<feature type="domain" description="VHS" evidence="2">
    <location>
        <begin position="1"/>
        <end position="70"/>
    </location>
</feature>
<evidence type="ECO:0000313" key="3">
    <source>
        <dbReference type="EnsemblPlants" id="AET2Gv20022000.11"/>
    </source>
</evidence>
<dbReference type="PANTHER" id="PTHR46646:SF1">
    <property type="entry name" value="TOM1-LIKE PROTEIN 1"/>
    <property type="match status" value="1"/>
</dbReference>
<reference evidence="4" key="2">
    <citation type="journal article" date="2017" name="Nat. Plants">
        <title>The Aegilops tauschii genome reveals multiple impacts of transposons.</title>
        <authorList>
            <person name="Zhao G."/>
            <person name="Zou C."/>
            <person name="Li K."/>
            <person name="Wang K."/>
            <person name="Li T."/>
            <person name="Gao L."/>
            <person name="Zhang X."/>
            <person name="Wang H."/>
            <person name="Yang Z."/>
            <person name="Liu X."/>
            <person name="Jiang W."/>
            <person name="Mao L."/>
            <person name="Kong X."/>
            <person name="Jiao Y."/>
            <person name="Jia J."/>
        </authorList>
    </citation>
    <scope>NUCLEOTIDE SEQUENCE [LARGE SCALE GENOMIC DNA]</scope>
    <source>
        <strain evidence="4">cv. AL8/78</strain>
    </source>
</reference>
<keyword evidence="4" id="KW-1185">Reference proteome</keyword>
<accession>A0A453A865</accession>
<reference evidence="4" key="1">
    <citation type="journal article" date="2014" name="Science">
        <title>Ancient hybridizations among the ancestral genomes of bread wheat.</title>
        <authorList>
            <consortium name="International Wheat Genome Sequencing Consortium,"/>
            <person name="Marcussen T."/>
            <person name="Sandve S.R."/>
            <person name="Heier L."/>
            <person name="Spannagl M."/>
            <person name="Pfeifer M."/>
            <person name="Jakobsen K.S."/>
            <person name="Wulff B.B."/>
            <person name="Steuernagel B."/>
            <person name="Mayer K.F."/>
            <person name="Olsen O.A."/>
        </authorList>
    </citation>
    <scope>NUCLEOTIDE SEQUENCE [LARGE SCALE GENOMIC DNA]</scope>
    <source>
        <strain evidence="4">cv. AL8/78</strain>
    </source>
</reference>
<protein>
    <recommendedName>
        <fullName evidence="2">VHS domain-containing protein</fullName>
    </recommendedName>
</protein>
<dbReference type="InterPro" id="IPR044836">
    <property type="entry name" value="TOL_plant"/>
</dbReference>
<dbReference type="PANTHER" id="PTHR46646">
    <property type="entry name" value="TOM1-LIKE PROTEIN 1"/>
    <property type="match status" value="1"/>
</dbReference>
<dbReference type="InterPro" id="IPR008942">
    <property type="entry name" value="ENTH_VHS"/>
</dbReference>
<dbReference type="Pfam" id="PF00790">
    <property type="entry name" value="VHS"/>
    <property type="match status" value="1"/>
</dbReference>
<dbReference type="Gramene" id="AET2Gv20022000.11">
    <property type="protein sequence ID" value="AET2Gv20022000.11"/>
    <property type="gene ID" value="AET2Gv20022000"/>
</dbReference>
<dbReference type="SUPFAM" id="SSF48464">
    <property type="entry name" value="ENTH/VHS domain"/>
    <property type="match status" value="1"/>
</dbReference>
<dbReference type="GO" id="GO:0043130">
    <property type="term" value="F:ubiquitin binding"/>
    <property type="evidence" value="ECO:0007669"/>
    <property type="project" value="InterPro"/>
</dbReference>
<organism evidence="3 4">
    <name type="scientific">Aegilops tauschii subsp. strangulata</name>
    <name type="common">Goatgrass</name>
    <dbReference type="NCBI Taxonomy" id="200361"/>
    <lineage>
        <taxon>Eukaryota</taxon>
        <taxon>Viridiplantae</taxon>
        <taxon>Streptophyta</taxon>
        <taxon>Embryophyta</taxon>
        <taxon>Tracheophyta</taxon>
        <taxon>Spermatophyta</taxon>
        <taxon>Magnoliopsida</taxon>
        <taxon>Liliopsida</taxon>
        <taxon>Poales</taxon>
        <taxon>Poaceae</taxon>
        <taxon>BOP clade</taxon>
        <taxon>Pooideae</taxon>
        <taxon>Triticodae</taxon>
        <taxon>Triticeae</taxon>
        <taxon>Triticinae</taxon>
        <taxon>Aegilops</taxon>
    </lineage>
</organism>
<dbReference type="AlphaFoldDB" id="A0A453A865"/>